<dbReference type="PANTHER" id="PTHR30582:SF30">
    <property type="entry name" value="BLR4375 PROTEIN"/>
    <property type="match status" value="1"/>
</dbReference>
<dbReference type="GO" id="GO:0016740">
    <property type="term" value="F:transferase activity"/>
    <property type="evidence" value="ECO:0007669"/>
    <property type="project" value="UniProtKB-KW"/>
</dbReference>
<dbReference type="InterPro" id="IPR002477">
    <property type="entry name" value="Peptidoglycan-bd-like"/>
</dbReference>
<dbReference type="PANTHER" id="PTHR30582">
    <property type="entry name" value="L,D-TRANSPEPTIDASE"/>
    <property type="match status" value="1"/>
</dbReference>
<keyword evidence="6 7" id="KW-0961">Cell wall biogenesis/degradation</keyword>
<comment type="pathway">
    <text evidence="1 7">Cell wall biogenesis; peptidoglycan biosynthesis.</text>
</comment>
<dbReference type="GO" id="GO:0071972">
    <property type="term" value="F:peptidoglycan L,D-transpeptidase activity"/>
    <property type="evidence" value="ECO:0007669"/>
    <property type="project" value="TreeGrafter"/>
</dbReference>
<evidence type="ECO:0000313" key="10">
    <source>
        <dbReference type="EMBL" id="MBD3663768.1"/>
    </source>
</evidence>
<dbReference type="Pfam" id="PF01471">
    <property type="entry name" value="PG_binding_1"/>
    <property type="match status" value="1"/>
</dbReference>
<dbReference type="SUPFAM" id="SSF141523">
    <property type="entry name" value="L,D-transpeptidase catalytic domain-like"/>
    <property type="match status" value="1"/>
</dbReference>
<dbReference type="RefSeq" id="WP_191074703.1">
    <property type="nucleotide sequence ID" value="NZ_JACTAG010000001.1"/>
</dbReference>
<dbReference type="Gene3D" id="2.40.440.10">
    <property type="entry name" value="L,D-transpeptidase catalytic domain-like"/>
    <property type="match status" value="1"/>
</dbReference>
<evidence type="ECO:0000259" key="9">
    <source>
        <dbReference type="PROSITE" id="PS52029"/>
    </source>
</evidence>
<evidence type="ECO:0000256" key="3">
    <source>
        <dbReference type="ARBA" id="ARBA00022679"/>
    </source>
</evidence>
<feature type="chain" id="PRO_5037462937" evidence="8">
    <location>
        <begin position="20"/>
        <end position="318"/>
    </location>
</feature>
<reference evidence="10" key="1">
    <citation type="submission" date="2020-08" db="EMBL/GenBank/DDBJ databases">
        <title>Sulfitobacter aestuariivivens sp. nov., isolated from a tidal flat.</title>
        <authorList>
            <person name="Park S."/>
            <person name="Yoon J.-H."/>
        </authorList>
    </citation>
    <scope>NUCLEOTIDE SEQUENCE</scope>
    <source>
        <strain evidence="10">TSTF-M16</strain>
    </source>
</reference>
<dbReference type="GO" id="GO:0008360">
    <property type="term" value="P:regulation of cell shape"/>
    <property type="evidence" value="ECO:0007669"/>
    <property type="project" value="UniProtKB-UniRule"/>
</dbReference>
<protein>
    <submittedName>
        <fullName evidence="10">Murein L,D-transpeptidase</fullName>
    </submittedName>
</protein>
<feature type="signal peptide" evidence="8">
    <location>
        <begin position="1"/>
        <end position="19"/>
    </location>
</feature>
<dbReference type="Proteomes" id="UP000635142">
    <property type="component" value="Unassembled WGS sequence"/>
</dbReference>
<dbReference type="SUPFAM" id="SSF47090">
    <property type="entry name" value="PGBD-like"/>
    <property type="match status" value="1"/>
</dbReference>
<evidence type="ECO:0000256" key="1">
    <source>
        <dbReference type="ARBA" id="ARBA00004752"/>
    </source>
</evidence>
<keyword evidence="3" id="KW-0808">Transferase</keyword>
<gene>
    <name evidence="10" type="ORF">H9Q16_07530</name>
</gene>
<dbReference type="InterPro" id="IPR038063">
    <property type="entry name" value="Transpep_catalytic_dom"/>
</dbReference>
<dbReference type="GO" id="GO:0005576">
    <property type="term" value="C:extracellular region"/>
    <property type="evidence" value="ECO:0007669"/>
    <property type="project" value="TreeGrafter"/>
</dbReference>
<keyword evidence="5 7" id="KW-0573">Peptidoglycan synthesis</keyword>
<dbReference type="InterPro" id="IPR050979">
    <property type="entry name" value="LD-transpeptidase"/>
</dbReference>
<name>A0A927D2A0_9RHOB</name>
<keyword evidence="11" id="KW-1185">Reference proteome</keyword>
<evidence type="ECO:0000256" key="5">
    <source>
        <dbReference type="ARBA" id="ARBA00022984"/>
    </source>
</evidence>
<comment type="caution">
    <text evidence="10">The sequence shown here is derived from an EMBL/GenBank/DDBJ whole genome shotgun (WGS) entry which is preliminary data.</text>
</comment>
<proteinExistence type="inferred from homology"/>
<feature type="domain" description="L,D-TPase catalytic" evidence="9">
    <location>
        <begin position="184"/>
        <end position="317"/>
    </location>
</feature>
<dbReference type="InterPro" id="IPR036365">
    <property type="entry name" value="PGBD-like_sf"/>
</dbReference>
<dbReference type="InterPro" id="IPR036366">
    <property type="entry name" value="PGBDSf"/>
</dbReference>
<accession>A0A927D2A0</accession>
<feature type="active site" description="Proton donor/acceptor" evidence="7">
    <location>
        <position position="277"/>
    </location>
</feature>
<dbReference type="PROSITE" id="PS52029">
    <property type="entry name" value="LD_TPASE"/>
    <property type="match status" value="1"/>
</dbReference>
<evidence type="ECO:0000313" key="11">
    <source>
        <dbReference type="Proteomes" id="UP000635142"/>
    </source>
</evidence>
<keyword evidence="8" id="KW-0732">Signal</keyword>
<organism evidence="10 11">
    <name type="scientific">Sulfitobacter aestuariivivens</name>
    <dbReference type="NCBI Taxonomy" id="2766981"/>
    <lineage>
        <taxon>Bacteria</taxon>
        <taxon>Pseudomonadati</taxon>
        <taxon>Pseudomonadota</taxon>
        <taxon>Alphaproteobacteria</taxon>
        <taxon>Rhodobacterales</taxon>
        <taxon>Roseobacteraceae</taxon>
        <taxon>Sulfitobacter</taxon>
    </lineage>
</organism>
<evidence type="ECO:0000256" key="4">
    <source>
        <dbReference type="ARBA" id="ARBA00022960"/>
    </source>
</evidence>
<dbReference type="InterPro" id="IPR005490">
    <property type="entry name" value="LD_TPept_cat_dom"/>
</dbReference>
<dbReference type="CDD" id="cd16913">
    <property type="entry name" value="YkuD_like"/>
    <property type="match status" value="1"/>
</dbReference>
<dbReference type="EMBL" id="JACTAG010000001">
    <property type="protein sequence ID" value="MBD3663768.1"/>
    <property type="molecule type" value="Genomic_DNA"/>
</dbReference>
<comment type="similarity">
    <text evidence="2">Belongs to the YkuD family.</text>
</comment>
<keyword evidence="4 7" id="KW-0133">Cell shape</keyword>
<dbReference type="AlphaFoldDB" id="A0A927D2A0"/>
<sequence length="318" mass="33322">MTKFLCAATFLLVATTAQASITADAISNADYNGGALPDGQSGLAVKVQVLLDRADISPGVIDGYRGGMTTSAISAFETREGLEVDGVLDQTVWDKLGGDGASAIVKQHQITESDLSQFTGENPEDYAEMAKKDLLGYVTAAEALAEAFHMDVDFLTTLNPDSDFSAGSTITVVAPKDPAEAEVAQIIVNKSSQRLVAKTADGTIVANYPVSVGSSQTPSPAGTFEVNGIAIDPTYTYNPDKNFQQGENDQVLQIPPGPNGPVGSVWIDLSKPTYGIHGTPDPAALFTAQSHGCVRMTNWDARELAGMVSAGVSVVFEE</sequence>
<dbReference type="GO" id="GO:0018104">
    <property type="term" value="P:peptidoglycan-protein cross-linking"/>
    <property type="evidence" value="ECO:0007669"/>
    <property type="project" value="TreeGrafter"/>
</dbReference>
<feature type="active site" description="Nucleophile" evidence="7">
    <location>
        <position position="293"/>
    </location>
</feature>
<dbReference type="Pfam" id="PF03734">
    <property type="entry name" value="YkuD"/>
    <property type="match status" value="1"/>
</dbReference>
<dbReference type="Gene3D" id="1.10.101.10">
    <property type="entry name" value="PGBD-like superfamily/PGBD"/>
    <property type="match status" value="1"/>
</dbReference>
<evidence type="ECO:0000256" key="7">
    <source>
        <dbReference type="PROSITE-ProRule" id="PRU01373"/>
    </source>
</evidence>
<dbReference type="GO" id="GO:0071555">
    <property type="term" value="P:cell wall organization"/>
    <property type="evidence" value="ECO:0007669"/>
    <property type="project" value="UniProtKB-UniRule"/>
</dbReference>
<evidence type="ECO:0000256" key="2">
    <source>
        <dbReference type="ARBA" id="ARBA00005992"/>
    </source>
</evidence>
<evidence type="ECO:0000256" key="8">
    <source>
        <dbReference type="SAM" id="SignalP"/>
    </source>
</evidence>
<evidence type="ECO:0000256" key="6">
    <source>
        <dbReference type="ARBA" id="ARBA00023316"/>
    </source>
</evidence>